<feature type="region of interest" description="Disordered" evidence="1">
    <location>
        <begin position="581"/>
        <end position="604"/>
    </location>
</feature>
<reference evidence="2" key="1">
    <citation type="submission" date="2014-11" db="EMBL/GenBank/DDBJ databases">
        <authorList>
            <person name="Otto D Thomas"/>
            <person name="Naeem Raeece"/>
        </authorList>
    </citation>
    <scope>NUCLEOTIDE SEQUENCE</scope>
</reference>
<protein>
    <submittedName>
        <fullName evidence="2">Uncharacterized protein</fullName>
    </submittedName>
</protein>
<feature type="compositionally biased region" description="Acidic residues" evidence="1">
    <location>
        <begin position="226"/>
        <end position="242"/>
    </location>
</feature>
<dbReference type="AlphaFoldDB" id="A0A0G4HZR2"/>
<dbReference type="VEuPathDB" id="CryptoDB:Cvel_9785"/>
<evidence type="ECO:0000256" key="1">
    <source>
        <dbReference type="SAM" id="MobiDB-lite"/>
    </source>
</evidence>
<gene>
    <name evidence="2" type="ORF">Cvel_9785</name>
</gene>
<dbReference type="Gene3D" id="1.10.10.60">
    <property type="entry name" value="Homeodomain-like"/>
    <property type="match status" value="1"/>
</dbReference>
<feature type="compositionally biased region" description="Acidic residues" evidence="1">
    <location>
        <begin position="392"/>
        <end position="402"/>
    </location>
</feature>
<feature type="region of interest" description="Disordered" evidence="1">
    <location>
        <begin position="1"/>
        <end position="22"/>
    </location>
</feature>
<feature type="compositionally biased region" description="Basic and acidic residues" evidence="1">
    <location>
        <begin position="243"/>
        <end position="262"/>
    </location>
</feature>
<feature type="compositionally biased region" description="Low complexity" evidence="1">
    <location>
        <begin position="403"/>
        <end position="437"/>
    </location>
</feature>
<feature type="compositionally biased region" description="Basic and acidic residues" evidence="1">
    <location>
        <begin position="581"/>
        <end position="596"/>
    </location>
</feature>
<name>A0A0G4HZR2_9ALVE</name>
<feature type="compositionally biased region" description="Basic residues" evidence="1">
    <location>
        <begin position="288"/>
        <end position="298"/>
    </location>
</feature>
<feature type="compositionally biased region" description="Low complexity" evidence="1">
    <location>
        <begin position="263"/>
        <end position="277"/>
    </location>
</feature>
<feature type="compositionally biased region" description="Basic and acidic residues" evidence="1">
    <location>
        <begin position="1"/>
        <end position="12"/>
    </location>
</feature>
<feature type="region of interest" description="Disordered" evidence="1">
    <location>
        <begin position="203"/>
        <end position="457"/>
    </location>
</feature>
<sequence length="604" mass="69184">MNRVQETLREKGSQSGIKRKHTVHRGIWKQTARKFSVATLRSVSNRNSFRFQVFLPCNCVSSRHPVRGRGRLSASLRNLDRNRFLPYQRRGELLTRREGTACRHEKQKMARATKKIYTAGEDEGMTRYIWKYSRKTVKDGICPQGIQGDNLWKEAASRQRPEKPIIPTWNQWPLTTHSWESMKEHVKKRIIPQWRTFERNYIPDAWQTGPGPNQQFLRARRGRDAGEEEEEEDEIEEVEGMEEQERREREERDRGRGGREPPQRASSPPAAAAVSPPRRSRGDDRSRSRSRPSPRHLKQSPPFRRGGQGGGSGEDEEEERGVKVERSPPLAAPVAAAAGGVGGTSARSRRSGQQRREEEEEEENHSPTVHLNVLLDRAHSPSPDLAAGLGETTEEEEEEDEAQGGTRQQRGRQQGGSRSAGSLRRSPAPAHAAAAAPTERRGPRGGRASDEEDDAEEWWGRQWCESAYTDELGAGMDTLSDCWAQAFLECCWDRFCKNERWFSLWNTPDELMSVKFFFYRAVNNKMEETHCYDETLREIGGGRLKIDWSGNGGKKFQRRWDLWDEDAAHREAWLEWGRKGRTEEEERLKRQQEQAGRHGGGGGR</sequence>
<dbReference type="EMBL" id="CDMZ01004552">
    <property type="protein sequence ID" value="CEM50084.1"/>
    <property type="molecule type" value="Genomic_DNA"/>
</dbReference>
<accession>A0A0G4HZR2</accession>
<organism evidence="2">
    <name type="scientific">Chromera velia CCMP2878</name>
    <dbReference type="NCBI Taxonomy" id="1169474"/>
    <lineage>
        <taxon>Eukaryota</taxon>
        <taxon>Sar</taxon>
        <taxon>Alveolata</taxon>
        <taxon>Colpodellida</taxon>
        <taxon>Chromeraceae</taxon>
        <taxon>Chromera</taxon>
    </lineage>
</organism>
<evidence type="ECO:0000313" key="2">
    <source>
        <dbReference type="EMBL" id="CEM50084.1"/>
    </source>
</evidence>
<proteinExistence type="predicted"/>